<dbReference type="InterPro" id="IPR042257">
    <property type="entry name" value="DGOK_C"/>
</dbReference>
<evidence type="ECO:0000313" key="2">
    <source>
        <dbReference type="Proteomes" id="UP000287447"/>
    </source>
</evidence>
<dbReference type="Pfam" id="PF05035">
    <property type="entry name" value="DGOK"/>
    <property type="match status" value="1"/>
</dbReference>
<dbReference type="Gene3D" id="3.30.420.300">
    <property type="entry name" value="2-keto-3-deoxy-galactonokinase, substrate binding domain"/>
    <property type="match status" value="1"/>
</dbReference>
<organism evidence="1 2">
    <name type="scientific">Hwanghaeella grinnelliae</name>
    <dbReference type="NCBI Taxonomy" id="2500179"/>
    <lineage>
        <taxon>Bacteria</taxon>
        <taxon>Pseudomonadati</taxon>
        <taxon>Pseudomonadota</taxon>
        <taxon>Alphaproteobacteria</taxon>
        <taxon>Rhodospirillales</taxon>
        <taxon>Rhodospirillaceae</taxon>
        <taxon>Hwanghaeella</taxon>
    </lineage>
</organism>
<dbReference type="CDD" id="cd24012">
    <property type="entry name" value="ASKHA_NBD_KDGal-kinase"/>
    <property type="match status" value="1"/>
</dbReference>
<proteinExistence type="predicted"/>
<evidence type="ECO:0000313" key="1">
    <source>
        <dbReference type="EMBL" id="RVU38227.1"/>
    </source>
</evidence>
<reference evidence="2" key="1">
    <citation type="submission" date="2019-01" db="EMBL/GenBank/DDBJ databases">
        <title>Gri0909 isolated from a small marine red alga.</title>
        <authorList>
            <person name="Kim J."/>
            <person name="Jeong S.E."/>
            <person name="Jeon C.O."/>
        </authorList>
    </citation>
    <scope>NUCLEOTIDE SEQUENCE [LARGE SCALE GENOMIC DNA]</scope>
    <source>
        <strain evidence="2">Gri0909</strain>
    </source>
</reference>
<keyword evidence="2" id="KW-1185">Reference proteome</keyword>
<dbReference type="InterPro" id="IPR043129">
    <property type="entry name" value="ATPase_NBD"/>
</dbReference>
<dbReference type="OrthoDB" id="256574at2"/>
<dbReference type="InterPro" id="IPR042258">
    <property type="entry name" value="DGOK_N"/>
</dbReference>
<gene>
    <name evidence="1" type="ORF">EOI86_02725</name>
</gene>
<keyword evidence="1" id="KW-0808">Transferase</keyword>
<dbReference type="GO" id="GO:0034194">
    <property type="term" value="P:D-galactonate catabolic process"/>
    <property type="evidence" value="ECO:0007669"/>
    <property type="project" value="InterPro"/>
</dbReference>
<sequence length="319" mass="33500">MTSVNAGVLIGLDWGTTSLRAHLLDSDGQVLDRRSSAEGILADQKGGFAETFQRVTGGWFDVLPSVPVVASGMITSRNGWVETPYVSVPAGIDELASSLVPFDVSPSCTIHFVCGMDQDPPGGTPDIMRGEETQIVGCLSPGCSSLAKGAAGLFVMPGTHSKWISVCEGNLDRFDTYMTGEVFAVLKEHSILGRLMETGGGPMTGGFERGVSARLDSEASLLRHIFSSRTLALFDRLEPGEIADYLSGLLIGEEVRSAMRDFDGKDDGDSSVTIVGSGALTDRYRVALALAGITAAPAPEDAAARGHFSIARQAGLIDG</sequence>
<dbReference type="GO" id="GO:0008671">
    <property type="term" value="F:2-dehydro-3-deoxygalactonokinase activity"/>
    <property type="evidence" value="ECO:0007669"/>
    <property type="project" value="InterPro"/>
</dbReference>
<comment type="caution">
    <text evidence="1">The sequence shown here is derived from an EMBL/GenBank/DDBJ whole genome shotgun (WGS) entry which is preliminary data.</text>
</comment>
<dbReference type="RefSeq" id="WP_127763599.1">
    <property type="nucleotide sequence ID" value="NZ_SADE01000001.1"/>
</dbReference>
<dbReference type="InterPro" id="IPR007729">
    <property type="entry name" value="DGOK"/>
</dbReference>
<accession>A0A3S2WTN4</accession>
<name>A0A3S2WTN4_9PROT</name>
<dbReference type="SUPFAM" id="SSF53067">
    <property type="entry name" value="Actin-like ATPase domain"/>
    <property type="match status" value="1"/>
</dbReference>
<protein>
    <submittedName>
        <fullName evidence="1">2-dehydro-3-deoxygalactonokinase</fullName>
    </submittedName>
</protein>
<keyword evidence="1" id="KW-0418">Kinase</keyword>
<dbReference type="Gene3D" id="3.30.420.310">
    <property type="entry name" value="2-keto-3-deoxy-galactonokinase, C-terminal domain"/>
    <property type="match status" value="1"/>
</dbReference>
<dbReference type="AlphaFoldDB" id="A0A3S2WTN4"/>
<dbReference type="EMBL" id="SADE01000001">
    <property type="protein sequence ID" value="RVU38227.1"/>
    <property type="molecule type" value="Genomic_DNA"/>
</dbReference>
<dbReference type="Proteomes" id="UP000287447">
    <property type="component" value="Unassembled WGS sequence"/>
</dbReference>